<dbReference type="InterPro" id="IPR037523">
    <property type="entry name" value="VOC_core"/>
</dbReference>
<accession>A0A928KVK9</accession>
<organism evidence="2 3">
    <name type="scientific">Faecalispora sporosphaeroides</name>
    <dbReference type="NCBI Taxonomy" id="1549"/>
    <lineage>
        <taxon>Bacteria</taxon>
        <taxon>Bacillati</taxon>
        <taxon>Bacillota</taxon>
        <taxon>Clostridia</taxon>
        <taxon>Eubacteriales</taxon>
        <taxon>Oscillospiraceae</taxon>
        <taxon>Faecalispora</taxon>
    </lineage>
</organism>
<dbReference type="AlphaFoldDB" id="A0A928KVK9"/>
<dbReference type="InterPro" id="IPR029068">
    <property type="entry name" value="Glyas_Bleomycin-R_OHBP_Dase"/>
</dbReference>
<sequence>MNVKELLPIELDAVVLECREADALSDFYIRLLGWKKNYGEDGEWADIISPSGGVKIAFQQNEDYVPPVWPDEPGAPQQMLHLDFKVRDREHMEHAVRHAVSCGAVMAGVQYDPEKWITMIDPAGHPFCFVIWP</sequence>
<dbReference type="PROSITE" id="PS51819">
    <property type="entry name" value="VOC"/>
    <property type="match status" value="1"/>
</dbReference>
<evidence type="ECO:0000313" key="3">
    <source>
        <dbReference type="Proteomes" id="UP000754750"/>
    </source>
</evidence>
<evidence type="ECO:0000259" key="1">
    <source>
        <dbReference type="PROSITE" id="PS51819"/>
    </source>
</evidence>
<protein>
    <submittedName>
        <fullName evidence="2">VOC family protein</fullName>
    </submittedName>
</protein>
<dbReference type="InterPro" id="IPR041581">
    <property type="entry name" value="Glyoxalase_6"/>
</dbReference>
<comment type="caution">
    <text evidence="2">The sequence shown here is derived from an EMBL/GenBank/DDBJ whole genome shotgun (WGS) entry which is preliminary data.</text>
</comment>
<dbReference type="SUPFAM" id="SSF54593">
    <property type="entry name" value="Glyoxalase/Bleomycin resistance protein/Dihydroxybiphenyl dioxygenase"/>
    <property type="match status" value="1"/>
</dbReference>
<dbReference type="RefSeq" id="WP_326839876.1">
    <property type="nucleotide sequence ID" value="NZ_SVNY01000001.1"/>
</dbReference>
<proteinExistence type="predicted"/>
<gene>
    <name evidence="2" type="ORF">E7512_02345</name>
</gene>
<dbReference type="Pfam" id="PF18029">
    <property type="entry name" value="Glyoxalase_6"/>
    <property type="match status" value="1"/>
</dbReference>
<dbReference type="EMBL" id="SVNY01000001">
    <property type="protein sequence ID" value="MBE6832419.1"/>
    <property type="molecule type" value="Genomic_DNA"/>
</dbReference>
<evidence type="ECO:0000313" key="2">
    <source>
        <dbReference type="EMBL" id="MBE6832419.1"/>
    </source>
</evidence>
<dbReference type="CDD" id="cd06587">
    <property type="entry name" value="VOC"/>
    <property type="match status" value="1"/>
</dbReference>
<dbReference type="PANTHER" id="PTHR35908:SF1">
    <property type="entry name" value="CONSERVED PROTEIN"/>
    <property type="match status" value="1"/>
</dbReference>
<dbReference type="PANTHER" id="PTHR35908">
    <property type="entry name" value="HYPOTHETICAL FUSION PROTEIN"/>
    <property type="match status" value="1"/>
</dbReference>
<feature type="domain" description="VOC" evidence="1">
    <location>
        <begin position="10"/>
        <end position="132"/>
    </location>
</feature>
<name>A0A928KVK9_9FIRM</name>
<reference evidence="2" key="1">
    <citation type="submission" date="2019-04" db="EMBL/GenBank/DDBJ databases">
        <title>Evolution of Biomass-Degrading Anaerobic Consortia Revealed by Metagenomics.</title>
        <authorList>
            <person name="Peng X."/>
        </authorList>
    </citation>
    <scope>NUCLEOTIDE SEQUENCE</scope>
    <source>
        <strain evidence="2">SIG551</strain>
    </source>
</reference>
<dbReference type="Proteomes" id="UP000754750">
    <property type="component" value="Unassembled WGS sequence"/>
</dbReference>
<dbReference type="Gene3D" id="3.10.180.10">
    <property type="entry name" value="2,3-Dihydroxybiphenyl 1,2-Dioxygenase, domain 1"/>
    <property type="match status" value="1"/>
</dbReference>